<organism evidence="4 5">
    <name type="scientific">Aedes aegypti</name>
    <name type="common">Yellowfever mosquito</name>
    <name type="synonym">Culex aegypti</name>
    <dbReference type="NCBI Taxonomy" id="7159"/>
    <lineage>
        <taxon>Eukaryota</taxon>
        <taxon>Metazoa</taxon>
        <taxon>Ecdysozoa</taxon>
        <taxon>Arthropoda</taxon>
        <taxon>Hexapoda</taxon>
        <taxon>Insecta</taxon>
        <taxon>Pterygota</taxon>
        <taxon>Neoptera</taxon>
        <taxon>Endopterygota</taxon>
        <taxon>Diptera</taxon>
        <taxon>Nematocera</taxon>
        <taxon>Culicoidea</taxon>
        <taxon>Culicidae</taxon>
        <taxon>Culicinae</taxon>
        <taxon>Aedini</taxon>
        <taxon>Aedes</taxon>
        <taxon>Stegomyia</taxon>
    </lineage>
</organism>
<proteinExistence type="inferred from homology"/>
<dbReference type="EMBL" id="CH477386">
    <property type="protein sequence ID" value="EAT42078.1"/>
    <property type="molecule type" value="Genomic_DNA"/>
</dbReference>
<dbReference type="OrthoDB" id="205623at2759"/>
<reference evidence="4" key="3">
    <citation type="submission" date="2012-09" db="EMBL/GenBank/DDBJ databases">
        <authorList>
            <consortium name="VectorBase"/>
        </authorList>
    </citation>
    <scope>NUCLEOTIDE SEQUENCE</scope>
    <source>
        <strain evidence="4">Liverpool</strain>
    </source>
</reference>
<comment type="similarity">
    <text evidence="1">Belongs to the sulfotransferase 1 family.</text>
</comment>
<gene>
    <name evidence="4" type="ORF">AaeL_AAEL006359</name>
</gene>
<feature type="domain" description="Sulfotransferase" evidence="3">
    <location>
        <begin position="67"/>
        <end position="304"/>
    </location>
</feature>
<accession>A0A1S4FDH2</accession>
<dbReference type="Gene3D" id="3.40.50.300">
    <property type="entry name" value="P-loop containing nucleotide triphosphate hydrolases"/>
    <property type="match status" value="1"/>
</dbReference>
<dbReference type="Pfam" id="PF00685">
    <property type="entry name" value="Sulfotransfer_1"/>
    <property type="match status" value="1"/>
</dbReference>
<dbReference type="SUPFAM" id="SSF52540">
    <property type="entry name" value="P-loop containing nucleoside triphosphate hydrolases"/>
    <property type="match status" value="1"/>
</dbReference>
<evidence type="ECO:0000313" key="5">
    <source>
        <dbReference type="Proteomes" id="UP000682892"/>
    </source>
</evidence>
<reference evidence="4" key="2">
    <citation type="journal article" date="2007" name="Science">
        <title>Genome sequence of Aedes aegypti, a major arbovirus vector.</title>
        <authorList>
            <person name="Nene V."/>
            <person name="Wortman J.R."/>
            <person name="Lawson D."/>
            <person name="Haas B."/>
            <person name="Kodira C."/>
            <person name="Tu Z.J."/>
            <person name="Loftus B."/>
            <person name="Xi Z."/>
            <person name="Megy K."/>
            <person name="Grabherr M."/>
            <person name="Ren Q."/>
            <person name="Zdobnov E.M."/>
            <person name="Lobo N.F."/>
            <person name="Campbell K.S."/>
            <person name="Brown S.E."/>
            <person name="Bonaldo M.F."/>
            <person name="Zhu J."/>
            <person name="Sinkins S.P."/>
            <person name="Hogenkamp D.G."/>
            <person name="Amedeo P."/>
            <person name="Arensburger P."/>
            <person name="Atkinson P.W."/>
            <person name="Bidwell S."/>
            <person name="Biedler J."/>
            <person name="Birney E."/>
            <person name="Bruggner R.V."/>
            <person name="Costas J."/>
            <person name="Coy M.R."/>
            <person name="Crabtree J."/>
            <person name="Crawford M."/>
            <person name="Debruyn B."/>
            <person name="Decaprio D."/>
            <person name="Eiglmeier K."/>
            <person name="Eisenstadt E."/>
            <person name="El-Dorry H."/>
            <person name="Gelbart W.M."/>
            <person name="Gomes S.L."/>
            <person name="Hammond M."/>
            <person name="Hannick L.I."/>
            <person name="Hogan J.R."/>
            <person name="Holmes M.H."/>
            <person name="Jaffe D."/>
            <person name="Johnston J.S."/>
            <person name="Kennedy R.C."/>
            <person name="Koo H."/>
            <person name="Kravitz S."/>
            <person name="Kriventseva E.V."/>
            <person name="Kulp D."/>
            <person name="Labutti K."/>
            <person name="Lee E."/>
            <person name="Li S."/>
            <person name="Lovin D.D."/>
            <person name="Mao C."/>
            <person name="Mauceli E."/>
            <person name="Menck C.F."/>
            <person name="Miller J.R."/>
            <person name="Montgomery P."/>
            <person name="Mori A."/>
            <person name="Nascimento A.L."/>
            <person name="Naveira H.F."/>
            <person name="Nusbaum C."/>
            <person name="O'leary S."/>
            <person name="Orvis J."/>
            <person name="Pertea M."/>
            <person name="Quesneville H."/>
            <person name="Reidenbach K.R."/>
            <person name="Rogers Y.H."/>
            <person name="Roth C.W."/>
            <person name="Schneider J.R."/>
            <person name="Schatz M."/>
            <person name="Shumway M."/>
            <person name="Stanke M."/>
            <person name="Stinson E.O."/>
            <person name="Tubio J.M."/>
            <person name="Vanzee J.P."/>
            <person name="Verjovski-Almeida S."/>
            <person name="Werner D."/>
            <person name="White O."/>
            <person name="Wyder S."/>
            <person name="Zeng Q."/>
            <person name="Zhao Q."/>
            <person name="Zhao Y."/>
            <person name="Hill C.A."/>
            <person name="Raikhel A.S."/>
            <person name="Soares M.B."/>
            <person name="Knudson D.L."/>
            <person name="Lee N.H."/>
            <person name="Galagan J."/>
            <person name="Salzberg S.L."/>
            <person name="Paulsen I.T."/>
            <person name="Dimopoulos G."/>
            <person name="Collins F.H."/>
            <person name="Birren B."/>
            <person name="Fraser-Liggett C.M."/>
            <person name="Severson D.W."/>
        </authorList>
    </citation>
    <scope>NUCLEOTIDE SEQUENCE [LARGE SCALE GENOMIC DNA]</scope>
    <source>
        <strain evidence="4">Liverpool</strain>
    </source>
</reference>
<dbReference type="HOGENOM" id="CLU_027239_1_1_1"/>
<dbReference type="OMA" id="INIHEND"/>
<dbReference type="GO" id="GO:0008146">
    <property type="term" value="F:sulfotransferase activity"/>
    <property type="evidence" value="ECO:0007669"/>
    <property type="project" value="InterPro"/>
</dbReference>
<keyword evidence="2" id="KW-0808">Transferase</keyword>
<sequence length="304" mass="35406">MFSHKLMDSQLARDLATELHDRQIEIKLSDASSLPVFGKNNLEPSHCVLPSQYLQYADRIRNLTVYKDDVWVVTFPKCGTTWTQEMVWLIDHDLDYETAGKFDLNLRSVFIEASAVIGDCLGDTVERVENLERPRHIKSHLPLALLPSQLWTVQPKIIYCARNPKDVAVSYMHHYRHLHGYKGTNEAFLDGLLAEQVLWCPQVPHTLDFWNIRNLDYVLFNHYEEMKKDIMSVLRKTCKFLGKSYTDEQLEKLAQHLSFDIMKKNPTANQTQLVKALEKVRDTKIDFKFMRKGQSGCHRDELNP</sequence>
<protein>
    <submittedName>
        <fullName evidence="4">AAEL006359-PA</fullName>
    </submittedName>
</protein>
<reference evidence="4" key="1">
    <citation type="submission" date="2005-10" db="EMBL/GenBank/DDBJ databases">
        <authorList>
            <person name="Loftus B.J."/>
            <person name="Nene V.M."/>
            <person name="Hannick L.I."/>
            <person name="Bidwell S."/>
            <person name="Haas B."/>
            <person name="Amedeo P."/>
            <person name="Orvis J."/>
            <person name="Wortman J.R."/>
            <person name="White O.R."/>
            <person name="Salzberg S."/>
            <person name="Shumway M."/>
            <person name="Koo H."/>
            <person name="Zhao Y."/>
            <person name="Holmes M."/>
            <person name="Miller J."/>
            <person name="Schatz M."/>
            <person name="Pop M."/>
            <person name="Pai G."/>
            <person name="Utterback T."/>
            <person name="Rogers Y.-H."/>
            <person name="Kravitz S."/>
            <person name="Fraser C.M."/>
        </authorList>
    </citation>
    <scope>NUCLEOTIDE SEQUENCE</scope>
    <source>
        <strain evidence="4">Liverpool</strain>
    </source>
</reference>
<dbReference type="Proteomes" id="UP000682892">
    <property type="component" value="Unassembled WGS sequence"/>
</dbReference>
<dbReference type="InterPro" id="IPR027417">
    <property type="entry name" value="P-loop_NTPase"/>
</dbReference>
<evidence type="ECO:0000256" key="2">
    <source>
        <dbReference type="ARBA" id="ARBA00022679"/>
    </source>
</evidence>
<dbReference type="AlphaFoldDB" id="A0A1S4FDH2"/>
<evidence type="ECO:0000313" key="4">
    <source>
        <dbReference type="EMBL" id="EAT42078.1"/>
    </source>
</evidence>
<dbReference type="PANTHER" id="PTHR11783">
    <property type="entry name" value="SULFOTRANSFERASE SULT"/>
    <property type="match status" value="1"/>
</dbReference>
<dbReference type="KEGG" id="aag:5567885"/>
<evidence type="ECO:0000256" key="1">
    <source>
        <dbReference type="ARBA" id="ARBA00005771"/>
    </source>
</evidence>
<name>A0A1S4FDH2_AEDAE</name>
<dbReference type="InterPro" id="IPR000863">
    <property type="entry name" value="Sulfotransferase_dom"/>
</dbReference>
<evidence type="ECO:0000259" key="3">
    <source>
        <dbReference type="Pfam" id="PF00685"/>
    </source>
</evidence>